<feature type="region of interest" description="Disordered" evidence="2">
    <location>
        <begin position="1371"/>
        <end position="1392"/>
    </location>
</feature>
<feature type="compositionally biased region" description="Polar residues" evidence="2">
    <location>
        <begin position="1328"/>
        <end position="1345"/>
    </location>
</feature>
<sequence>MRVPPEHPFSQLPLKTIHRNVAFHVFTATSRDLLGNNTALYAATDSVVICDDSFKPIQILFLQRHSKENQNQIVSAVVMSEFDGKACILYPRELTMSMFIAVTTDLHVLLYAPKTAVNEGEKPESMSICAIIDPNQWLVSQQQSITQYPIHALDGMEFAMAVEHAASKTVDKNNDANSIRLRKLKEIVRDTSDLFFQIQGDGSMVIWGIQNLGKVPQRLPKVIIVLRISQAVTPLETPFFMRNIIAYHDTALARSRGIPADVVIVGQSREGRVSCFSVNMMELFDSSNTLAGLSLRQSWTGQQSRIKAIVKDHRQLCFTSVGDLGDISLWKLKTPRFGHRVAAGLVEVGSLPIGARDVELVTPAWEGGSFMVYDGLRITLYTAEANAECTAILDLPDYEPEFPLILLDSFEIPFLVKEIGQSGKKTTNVSWRRYILGFSAKNNTVFTWQRTDDGKPVLFSKESLPLSVIKQAVTVESFAGTLPKSLHSTHMSVFATHSEDPDSISYWECAHDFHLHPGEHVWRKAESIPIKKNLQLFQCGANGKLALGSHRTSDLEIWGSVGGRAIGRLESKFTRLPEIYDLDWMVTADARHNLAVAFENTVSMYSQQRTEVVTSPTIWERFLNINIPSFVNHPISSIAWLDMGTLSVGAGGTMLLYSKWLSEDYMTISPGFEEFKMAPTLQHALSSMHGPLADYHPNLLVEFFMWGKFEVVRKILFNLYHYMSYVNESNDTSTGPLPIPLEVILKTDEAAKPTKTDHNDLFLSGNDFKGSDESKFLNDSTSREMIEFLTRVSLVGLSKNAQLQLSAFIEGFAKIDQQHGTIDDNGLRFLLHVRRFNYLSYILPSPQRPTMLGYRDITWAYHSESQDLLLDFCVNSLKNPMTWPEAKSLGLFLWMRKKDAMIKQMEVIARNQYTSKDEKDPVACTLFYLALRRKKLLHGLWRTAHGHAEQAKMVTFLANDFDQDRWKTAALKNAFALLGKQRFSYAAAFFLLADKLQDAVNVCVKHLNDFQLAISICRVYEQEERGPVLTLLLQDLVKTTTDPWLLSLLYSMLNQTGKAIQVTLSDISKDMSPSGTDSGQNRDPAMLILYRHLRRNVHQFSGYEGDEEFSAVVRAAEAYEHYGCPLLSLVILKHWGYVMPVGGASKNTKKVRNILEVRRDSIQSLPRSTSMSFRGGIRSPRSSSNLNSGMLDFDDFDTSKPPESPKYEAVKKEHEQKSNGMSLMGGFKSGPPAGSAVDSGTFDFDSFGGGNKTSKGDGMSLMGGFKTMAPSTDINSGTLDFDSFGSKKQNGNAEPKSTSMSLMGGFKSTAPSSDFSSGTFDFDNFGSTSNKQSDNAANPPKSTGMSLMGGFKKTAPSLDVSSGTFDFDSFGSTSTSGKQNGDATPKPTGMSLMGGFKSAAPLINIDSGMLDVDSFGSMSNSSKPNSESSGQARDIFADFAPPADDGLGRVSNVNGEGGAIGHFHDEDDVQGSEELLNDYITTLVVQLLTPMASALRTVSLKPELLVAPDFKGYVENIKYGWDKLSEHANVSSVVMEQALISKCIEVDTLPVCFHWLNTTMSTGSPISAIVSHYSESCYSMVGIVLTERLTTCMKSHIKEYARSVLESSSEWFNLAKTVIKTELASPRWEQMVLASYIMLVIMSLQEQDYAVLAGMLFQWRRFSGFVVGDRGGAVKVIAEVLGGNLYSPLDDNAISSDFKDHDGQKSERETLQEVVLNAATTNALVMSLEGLLRDHGHRMSDETRKFISSSFLDRLNRSGIEQEKAVIQMMKKSPLQDHLRGYLNNWQKKYWVLLSGLESGGHLLPLVSAFLEANRQGHESPPAPVEDTTLLYKTRSVITSFSFNPVEKRIVAVCSRTDIIEIDISKALDFQKNLNTTDADHSDMDSEMDFDDEDVDVDEGDFLDAQGNVIDRTGDTSTAPSVVESIESNVSRAGSQASIHSVFKNLFGGKGAKHHDGAHPHHHHGLAHAVTDANLRRSQGLASGDPVMGVTGVKSGEVDNIVVRTDIIATCSESHPSFPLYLTGHNPAFDYPCVTLWQFGQPRELNNYGGTSAKVTRVHFDSYGQKFGATDAKGDMHLWRFDSNVVGSKPFLTLHSHDKGARDFAFLGSSSVIATTGTSGDGQNLAIWDTLLPPEKARTHSYNVHDRGGGYSIAFSRRHQLLVSGGRNGEICIFDIRQPKLMHKIQAHEMHVRSLYIDEAGLTLCSGSAEGDMKAWNLETFEPLSSFENLQARNRFQLQTFDRIPVKAYGVSQIAATDDYFYTCGPSGFIRAKRK</sequence>
<feature type="domain" description="RAVE complex protein Rav1 C-terminal" evidence="3">
    <location>
        <begin position="532"/>
        <end position="1129"/>
    </location>
</feature>
<evidence type="ECO:0000256" key="1">
    <source>
        <dbReference type="PROSITE-ProRule" id="PRU00221"/>
    </source>
</evidence>
<dbReference type="InterPro" id="IPR022033">
    <property type="entry name" value="Rav1p_C"/>
</dbReference>
<dbReference type="EMBL" id="JAAAXW010000011">
    <property type="protein sequence ID" value="KAF9550360.1"/>
    <property type="molecule type" value="Genomic_DNA"/>
</dbReference>
<accession>A0A9P6K7U3</accession>
<dbReference type="Pfam" id="PF12234">
    <property type="entry name" value="Rav1p_C"/>
    <property type="match status" value="1"/>
</dbReference>
<dbReference type="InterPro" id="IPR036322">
    <property type="entry name" value="WD40_repeat_dom_sf"/>
</dbReference>
<feature type="compositionally biased region" description="Basic and acidic residues" evidence="2">
    <location>
        <begin position="1197"/>
        <end position="1217"/>
    </location>
</feature>
<evidence type="ECO:0000256" key="2">
    <source>
        <dbReference type="SAM" id="MobiDB-lite"/>
    </source>
</evidence>
<dbReference type="SUPFAM" id="SSF50978">
    <property type="entry name" value="WD40 repeat-like"/>
    <property type="match status" value="1"/>
</dbReference>
<protein>
    <submittedName>
        <fullName evidence="4">Regulator of (H+)-ATPase in vacuolar membrane</fullName>
    </submittedName>
</protein>
<dbReference type="SMART" id="SM00320">
    <property type="entry name" value="WD40"/>
    <property type="match status" value="5"/>
</dbReference>
<feature type="repeat" description="WD" evidence="1">
    <location>
        <begin position="2185"/>
        <end position="2226"/>
    </location>
</feature>
<dbReference type="PANTHER" id="PTHR13950">
    <property type="entry name" value="RABCONNECTIN-RELATED"/>
    <property type="match status" value="1"/>
</dbReference>
<evidence type="ECO:0000313" key="5">
    <source>
        <dbReference type="Proteomes" id="UP000723463"/>
    </source>
</evidence>
<reference evidence="4" key="1">
    <citation type="journal article" date="2020" name="Fungal Divers.">
        <title>Resolving the Mortierellaceae phylogeny through synthesis of multi-gene phylogenetics and phylogenomics.</title>
        <authorList>
            <person name="Vandepol N."/>
            <person name="Liber J."/>
            <person name="Desiro A."/>
            <person name="Na H."/>
            <person name="Kennedy M."/>
            <person name="Barry K."/>
            <person name="Grigoriev I.V."/>
            <person name="Miller A.N."/>
            <person name="O'Donnell K."/>
            <person name="Stajich J.E."/>
            <person name="Bonito G."/>
        </authorList>
    </citation>
    <scope>NUCLEOTIDE SEQUENCE</scope>
    <source>
        <strain evidence="4">NRRL 2591</strain>
    </source>
</reference>
<gene>
    <name evidence="4" type="primary">RAV1</name>
    <name evidence="4" type="ORF">EC957_000662</name>
</gene>
<feature type="compositionally biased region" description="Polar residues" evidence="2">
    <location>
        <begin position="1286"/>
        <end position="1301"/>
    </location>
</feature>
<feature type="region of interest" description="Disordered" evidence="2">
    <location>
        <begin position="1166"/>
        <end position="1235"/>
    </location>
</feature>
<evidence type="ECO:0000259" key="3">
    <source>
        <dbReference type="Pfam" id="PF12234"/>
    </source>
</evidence>
<feature type="region of interest" description="Disordered" evidence="2">
    <location>
        <begin position="1280"/>
        <end position="1305"/>
    </location>
</feature>
<dbReference type="Proteomes" id="UP000723463">
    <property type="component" value="Unassembled WGS sequence"/>
</dbReference>
<dbReference type="InterPro" id="IPR015943">
    <property type="entry name" value="WD40/YVTN_repeat-like_dom_sf"/>
</dbReference>
<comment type="caution">
    <text evidence="4">The sequence shown here is derived from an EMBL/GenBank/DDBJ whole genome shotgun (WGS) entry which is preliminary data.</text>
</comment>
<organism evidence="4 5">
    <name type="scientific">Mortierella hygrophila</name>
    <dbReference type="NCBI Taxonomy" id="979708"/>
    <lineage>
        <taxon>Eukaryota</taxon>
        <taxon>Fungi</taxon>
        <taxon>Fungi incertae sedis</taxon>
        <taxon>Mucoromycota</taxon>
        <taxon>Mortierellomycotina</taxon>
        <taxon>Mortierellomycetes</taxon>
        <taxon>Mortierellales</taxon>
        <taxon>Mortierellaceae</taxon>
        <taxon>Mortierella</taxon>
    </lineage>
</organism>
<evidence type="ECO:0000313" key="4">
    <source>
        <dbReference type="EMBL" id="KAF9550360.1"/>
    </source>
</evidence>
<keyword evidence="5" id="KW-1185">Reference proteome</keyword>
<name>A0A9P6K7U3_9FUNG</name>
<dbReference type="PROSITE" id="PS50082">
    <property type="entry name" value="WD_REPEATS_2"/>
    <property type="match status" value="1"/>
</dbReference>
<dbReference type="PANTHER" id="PTHR13950:SF9">
    <property type="entry name" value="RABCONNECTIN-3A"/>
    <property type="match status" value="1"/>
</dbReference>
<dbReference type="GO" id="GO:0007035">
    <property type="term" value="P:vacuolar acidification"/>
    <property type="evidence" value="ECO:0007669"/>
    <property type="project" value="TreeGrafter"/>
</dbReference>
<dbReference type="Pfam" id="PF00400">
    <property type="entry name" value="WD40"/>
    <property type="match status" value="1"/>
</dbReference>
<keyword evidence="1" id="KW-0853">WD repeat</keyword>
<dbReference type="InterPro" id="IPR001680">
    <property type="entry name" value="WD40_rpt"/>
</dbReference>
<proteinExistence type="predicted"/>
<dbReference type="GO" id="GO:0043291">
    <property type="term" value="C:RAVE complex"/>
    <property type="evidence" value="ECO:0007669"/>
    <property type="project" value="TreeGrafter"/>
</dbReference>
<dbReference type="InterPro" id="IPR052208">
    <property type="entry name" value="DmX-like/RAVE_component"/>
</dbReference>
<feature type="region of interest" description="Disordered" evidence="2">
    <location>
        <begin position="1326"/>
        <end position="1350"/>
    </location>
</feature>
<dbReference type="Gene3D" id="2.130.10.10">
    <property type="entry name" value="YVTN repeat-like/Quinoprotein amine dehydrogenase"/>
    <property type="match status" value="1"/>
</dbReference>